<dbReference type="SMART" id="SM00829">
    <property type="entry name" value="PKS_ER"/>
    <property type="match status" value="1"/>
</dbReference>
<dbReference type="SUPFAM" id="SSF51735">
    <property type="entry name" value="NAD(P)-binding Rossmann-fold domains"/>
    <property type="match status" value="1"/>
</dbReference>
<dbReference type="Gene3D" id="3.90.180.10">
    <property type="entry name" value="Medium-chain alcohol dehydrogenases, catalytic domain"/>
    <property type="match status" value="1"/>
</dbReference>
<evidence type="ECO:0000313" key="6">
    <source>
        <dbReference type="EMBL" id="RMI83881.1"/>
    </source>
</evidence>
<dbReference type="InterPro" id="IPR013149">
    <property type="entry name" value="ADH-like_C"/>
</dbReference>
<name>A0AAQ0S5X1_9STAP</name>
<evidence type="ECO:0000256" key="1">
    <source>
        <dbReference type="ARBA" id="ARBA00022723"/>
    </source>
</evidence>
<dbReference type="AlphaFoldDB" id="A0AAQ0S5X1"/>
<dbReference type="SUPFAM" id="SSF50129">
    <property type="entry name" value="GroES-like"/>
    <property type="match status" value="1"/>
</dbReference>
<dbReference type="Gene3D" id="3.40.50.720">
    <property type="entry name" value="NAD(P)-binding Rossmann-like Domain"/>
    <property type="match status" value="1"/>
</dbReference>
<dbReference type="InterPro" id="IPR050129">
    <property type="entry name" value="Zn_alcohol_dh"/>
</dbReference>
<comment type="cofactor">
    <cofactor evidence="4">
        <name>Zn(2+)</name>
        <dbReference type="ChEBI" id="CHEBI:29105"/>
    </cofactor>
</comment>
<evidence type="ECO:0000313" key="7">
    <source>
        <dbReference type="Proteomes" id="UP000269505"/>
    </source>
</evidence>
<evidence type="ECO:0000256" key="2">
    <source>
        <dbReference type="ARBA" id="ARBA00022833"/>
    </source>
</evidence>
<dbReference type="CDD" id="cd08235">
    <property type="entry name" value="iditol_2_DH_like"/>
    <property type="match status" value="1"/>
</dbReference>
<evidence type="ECO:0000256" key="4">
    <source>
        <dbReference type="RuleBase" id="RU361277"/>
    </source>
</evidence>
<protein>
    <submittedName>
        <fullName evidence="6">L-iditol 2-dehydrogenase</fullName>
    </submittedName>
</protein>
<dbReference type="InterPro" id="IPR013154">
    <property type="entry name" value="ADH-like_N"/>
</dbReference>
<dbReference type="InterPro" id="IPR011032">
    <property type="entry name" value="GroES-like_sf"/>
</dbReference>
<dbReference type="EMBL" id="RCVN01000024">
    <property type="protein sequence ID" value="RMI83881.1"/>
    <property type="molecule type" value="Genomic_DNA"/>
</dbReference>
<evidence type="ECO:0000256" key="3">
    <source>
        <dbReference type="ARBA" id="ARBA00023002"/>
    </source>
</evidence>
<reference evidence="6 7" key="1">
    <citation type="submission" date="2018-10" db="EMBL/GenBank/DDBJ databases">
        <title>Staphylococcus pseudoxylosus sp. nov., isolated from bovine mastitis.</title>
        <authorList>
            <person name="Macfadyen A.C."/>
            <person name="Leroy S."/>
            <person name="Harrison E.M."/>
            <person name="Parkhill J."/>
            <person name="Holmes M.A."/>
            <person name="Paterson G.K."/>
        </authorList>
    </citation>
    <scope>NUCLEOTIDE SEQUENCE [LARGE SCALE GENOMIC DNA]</scope>
    <source>
        <strain evidence="6 7">S04009</strain>
    </source>
</reference>
<comment type="similarity">
    <text evidence="4">Belongs to the zinc-containing alcohol dehydrogenase family.</text>
</comment>
<keyword evidence="7" id="KW-1185">Reference proteome</keyword>
<dbReference type="InterPro" id="IPR002328">
    <property type="entry name" value="ADH_Zn_CS"/>
</dbReference>
<gene>
    <name evidence="6" type="ORF">D9V42_13980</name>
</gene>
<dbReference type="InterPro" id="IPR036291">
    <property type="entry name" value="NAD(P)-bd_dom_sf"/>
</dbReference>
<dbReference type="Pfam" id="PF08240">
    <property type="entry name" value="ADH_N"/>
    <property type="match status" value="1"/>
</dbReference>
<accession>A0AAQ0S5X1</accession>
<dbReference type="PROSITE" id="PS00059">
    <property type="entry name" value="ADH_ZINC"/>
    <property type="match status" value="1"/>
</dbReference>
<keyword evidence="1 4" id="KW-0479">Metal-binding</keyword>
<dbReference type="PANTHER" id="PTHR43401">
    <property type="entry name" value="L-THREONINE 3-DEHYDROGENASE"/>
    <property type="match status" value="1"/>
</dbReference>
<proteinExistence type="inferred from homology"/>
<dbReference type="PANTHER" id="PTHR43401:SF2">
    <property type="entry name" value="L-THREONINE 3-DEHYDROGENASE"/>
    <property type="match status" value="1"/>
</dbReference>
<dbReference type="Proteomes" id="UP000269505">
    <property type="component" value="Unassembled WGS sequence"/>
</dbReference>
<feature type="domain" description="Enoyl reductase (ER)" evidence="5">
    <location>
        <begin position="8"/>
        <end position="340"/>
    </location>
</feature>
<comment type="caution">
    <text evidence="6">The sequence shown here is derived from an EMBL/GenBank/DDBJ whole genome shotgun (WGS) entry which is preliminary data.</text>
</comment>
<evidence type="ECO:0000259" key="5">
    <source>
        <dbReference type="SMART" id="SM00829"/>
    </source>
</evidence>
<keyword evidence="3" id="KW-0560">Oxidoreductase</keyword>
<dbReference type="GO" id="GO:0008270">
    <property type="term" value="F:zinc ion binding"/>
    <property type="evidence" value="ECO:0007669"/>
    <property type="project" value="InterPro"/>
</dbReference>
<dbReference type="Pfam" id="PF00107">
    <property type="entry name" value="ADH_zinc_N"/>
    <property type="match status" value="1"/>
</dbReference>
<organism evidence="6 7">
    <name type="scientific">Staphylococcus pseudoxylosus</name>
    <dbReference type="NCBI Taxonomy" id="2282419"/>
    <lineage>
        <taxon>Bacteria</taxon>
        <taxon>Bacillati</taxon>
        <taxon>Bacillota</taxon>
        <taxon>Bacilli</taxon>
        <taxon>Bacillales</taxon>
        <taxon>Staphylococcaceae</taxon>
        <taxon>Staphylococcus</taxon>
    </lineage>
</organism>
<keyword evidence="2 4" id="KW-0862">Zinc</keyword>
<dbReference type="RefSeq" id="WP_122065475.1">
    <property type="nucleotide sequence ID" value="NZ_JAHCSS010000018.1"/>
</dbReference>
<sequence>MKANVFYSKDSFEVKDFAIPKIDSNEVLLKVHACGLCGTDIHKAIHESVNPGTILGHEYAGEIVEIGSQVTDFEIGDRVVGGIHVPCLTCHYCERGHYTLCPEFKKTNIEPGGFAEYIRLSERHVRNGIKKIPEGMSYEVSAMAEPVACCIHGQKSAHFHPGDNVLIMGAGPIGLIHAQLLKQKNLGNIFITDMSAYKLKIAKKLGIDYPININNEDLNTVINEVTDNQGVDKIIIATGISQLLPQAVKLLRRGGEIIVFSPFDNNSEVTIDASRFFADEISIVGTYSVSPYEFNEALIVLENGTIDVENMITHVMDLEQVQEAINLANNPNKEAIKIIIKNK</sequence>
<dbReference type="GO" id="GO:0016491">
    <property type="term" value="F:oxidoreductase activity"/>
    <property type="evidence" value="ECO:0007669"/>
    <property type="project" value="UniProtKB-KW"/>
</dbReference>
<dbReference type="InterPro" id="IPR020843">
    <property type="entry name" value="ER"/>
</dbReference>